<dbReference type="Proteomes" id="UP000184436">
    <property type="component" value="Unassembled WGS sequence"/>
</dbReference>
<name>A0A1M5E7P4_9BACE</name>
<gene>
    <name evidence="1" type="ORF">SAMN05444349_1336</name>
</gene>
<dbReference type="AlphaFoldDB" id="A0A1M5E7P4"/>
<accession>A0A1M5E7P4</accession>
<protein>
    <submittedName>
        <fullName evidence="1">Uncharacterized protein</fullName>
    </submittedName>
</protein>
<reference evidence="1 2" key="1">
    <citation type="submission" date="2016-11" db="EMBL/GenBank/DDBJ databases">
        <authorList>
            <person name="Jaros S."/>
            <person name="Januszkiewicz K."/>
            <person name="Wedrychowicz H."/>
        </authorList>
    </citation>
    <scope>NUCLEOTIDE SEQUENCE [LARGE SCALE GENOMIC DNA]</scope>
    <source>
        <strain evidence="1 2">DSM 26883</strain>
    </source>
</reference>
<organism evidence="1 2">
    <name type="scientific">Bacteroides faecichinchillae</name>
    <dbReference type="NCBI Taxonomy" id="871325"/>
    <lineage>
        <taxon>Bacteria</taxon>
        <taxon>Pseudomonadati</taxon>
        <taxon>Bacteroidota</taxon>
        <taxon>Bacteroidia</taxon>
        <taxon>Bacteroidales</taxon>
        <taxon>Bacteroidaceae</taxon>
        <taxon>Bacteroides</taxon>
    </lineage>
</organism>
<keyword evidence="2" id="KW-1185">Reference proteome</keyword>
<evidence type="ECO:0000313" key="1">
    <source>
        <dbReference type="EMBL" id="SHF75185.1"/>
    </source>
</evidence>
<dbReference type="EMBL" id="FQVD01000033">
    <property type="protein sequence ID" value="SHF75185.1"/>
    <property type="molecule type" value="Genomic_DNA"/>
</dbReference>
<proteinExistence type="predicted"/>
<evidence type="ECO:0000313" key="2">
    <source>
        <dbReference type="Proteomes" id="UP000184436"/>
    </source>
</evidence>
<sequence>MIELSVSSLFFKENTVLFERFLSSRVCFVGTVLLKTMSN</sequence>